<organism evidence="2 3">
    <name type="scientific">Aquipuribacter nitratireducens</name>
    <dbReference type="NCBI Taxonomy" id="650104"/>
    <lineage>
        <taxon>Bacteria</taxon>
        <taxon>Bacillati</taxon>
        <taxon>Actinomycetota</taxon>
        <taxon>Actinomycetes</taxon>
        <taxon>Micrococcales</taxon>
        <taxon>Intrasporangiaceae</taxon>
        <taxon>Aquipuribacter</taxon>
    </lineage>
</organism>
<proteinExistence type="predicted"/>
<name>A0ABW0GMW0_9MICO</name>
<evidence type="ECO:0000313" key="2">
    <source>
        <dbReference type="EMBL" id="MFC5380883.1"/>
    </source>
</evidence>
<keyword evidence="1" id="KW-1133">Transmembrane helix</keyword>
<keyword evidence="1" id="KW-0472">Membrane</keyword>
<dbReference type="EMBL" id="JBHSLD010000007">
    <property type="protein sequence ID" value="MFC5380883.1"/>
    <property type="molecule type" value="Genomic_DNA"/>
</dbReference>
<protein>
    <submittedName>
        <fullName evidence="2">Uncharacterized protein</fullName>
    </submittedName>
</protein>
<dbReference type="Proteomes" id="UP001596122">
    <property type="component" value="Unassembled WGS sequence"/>
</dbReference>
<evidence type="ECO:0000256" key="1">
    <source>
        <dbReference type="SAM" id="Phobius"/>
    </source>
</evidence>
<reference evidence="3" key="1">
    <citation type="journal article" date="2019" name="Int. J. Syst. Evol. Microbiol.">
        <title>The Global Catalogue of Microorganisms (GCM) 10K type strain sequencing project: providing services to taxonomists for standard genome sequencing and annotation.</title>
        <authorList>
            <consortium name="The Broad Institute Genomics Platform"/>
            <consortium name="The Broad Institute Genome Sequencing Center for Infectious Disease"/>
            <person name="Wu L."/>
            <person name="Ma J."/>
        </authorList>
    </citation>
    <scope>NUCLEOTIDE SEQUENCE [LARGE SCALE GENOMIC DNA]</scope>
    <source>
        <strain evidence="3">CCUG 43114</strain>
    </source>
</reference>
<accession>A0ABW0GMW0</accession>
<comment type="caution">
    <text evidence="2">The sequence shown here is derived from an EMBL/GenBank/DDBJ whole genome shotgun (WGS) entry which is preliminary data.</text>
</comment>
<evidence type="ECO:0000313" key="3">
    <source>
        <dbReference type="Proteomes" id="UP001596122"/>
    </source>
</evidence>
<keyword evidence="3" id="KW-1185">Reference proteome</keyword>
<gene>
    <name evidence="2" type="ORF">ACFPJ6_08780</name>
</gene>
<feature type="transmembrane region" description="Helical" evidence="1">
    <location>
        <begin position="12"/>
        <end position="30"/>
    </location>
</feature>
<dbReference type="RefSeq" id="WP_340267475.1">
    <property type="nucleotide sequence ID" value="NZ_JBBEOG010000002.1"/>
</dbReference>
<sequence length="46" mass="5082">MIVDGSWQDDLLRGLAALAVFVALFSGARLRFRRTTPRETSDSGLD</sequence>
<keyword evidence="1" id="KW-0812">Transmembrane</keyword>